<dbReference type="InterPro" id="IPR014001">
    <property type="entry name" value="Helicase_ATP-bd"/>
</dbReference>
<dbReference type="EMBL" id="JBHTAP010000002">
    <property type="protein sequence ID" value="MFC7236630.1"/>
    <property type="molecule type" value="Genomic_DNA"/>
</dbReference>
<keyword evidence="11" id="KW-0540">Nuclease</keyword>
<evidence type="ECO:0000313" key="12">
    <source>
        <dbReference type="Proteomes" id="UP001596398"/>
    </source>
</evidence>
<dbReference type="GO" id="GO:0005524">
    <property type="term" value="F:ATP binding"/>
    <property type="evidence" value="ECO:0007669"/>
    <property type="project" value="UniProtKB-KW"/>
</dbReference>
<evidence type="ECO:0000256" key="8">
    <source>
        <dbReference type="ARBA" id="ARBA00023118"/>
    </source>
</evidence>
<evidence type="ECO:0000259" key="9">
    <source>
        <dbReference type="PROSITE" id="PS51192"/>
    </source>
</evidence>
<keyword evidence="3" id="KW-0479">Metal-binding</keyword>
<protein>
    <submittedName>
        <fullName evidence="11">CRISPR-associated endonuclease Cas3</fullName>
    </submittedName>
</protein>
<comment type="similarity">
    <text evidence="1">In the N-terminal section; belongs to the CRISPR-associated nuclease Cas3-HD family.</text>
</comment>
<keyword evidence="8" id="KW-0051">Antiviral defense</keyword>
<keyword evidence="7" id="KW-0067">ATP-binding</keyword>
<keyword evidence="12" id="KW-1185">Reference proteome</keyword>
<sequence length="950" mass="103432">MADFSDFDRVIARERDSGDELLATHANQVRDRMLSLGYFVDEPVGTDGLAPNTVASVIGLLHDFGKVAPPFQQYIRGGLPDPKPIRLSYHARLGAYATAAALQALGVEEDTQLAGWAAVLRHHGQLPNLAGRTVDTLTAELDSDGSHAWARRQATMIDQTTTCRSEANELLERATNGRVSWGAFFEQLESGALPDRLGDTVSGMGRGWDPAPKRIPDGTYDKMVRYWSALTLADKSAAGQIGMEALEPEPLSIDSIDRYLEDQQEQSHRNTEVAVREAMQGDVDPTDEASLNALREAGRQRVRANAAAVADHDVGLLTLPTGLGKTFSGLTGAFELADRLQTDRDRDSPPPIIYALPYTSIIEQTREIFEDEEIFNADPLGPTFTVHHYLSETMTYLDTERGEDGAPLGNVDYRRAELLAESWRSGAVLTTFVQLFESLAGPTNSEGLKLPALHDAVIILDEPQTLPLRWWPTIRRLSRLLIDTFDARIISMTATQPTLFTQGGFDTYSLLSGEQSASDETARSGSQGGLEEYAYDAAARVTYDVHSSVDQWLPGEDAQPIGYSEAASDIVESALQGAGQSVVSVCNTIASGQTLATAVEAAFDSRDASVTHLGAVCKSALQSLDTGGESLPDPEAVATRALQQLGFTETDDDSWVATDMAPDAVVGTFSSRFRPLDRRVLIQMADRLTTADHPFVFVSTQAIEAGVDISFAHAYRDIAPMDSIVQTAGRCNRSFEWGSEAGEVTIWTLAPVSEADPDSDADELPSKYIYEPRVLSYVAELLVSHRDATSDGSITATTFEREAVPDYFDFVAEGEYFDAELCQLVDDAEAETLGFESLIDQSYETVDVLVAVTDADRRRLEALMDALATGDRGAGFDRLKEFNDLRVSVPVSSFDDALRAHPRVDGRPPSDPEGVRVLAHFGSEDRARYQLEDGGFIGTEEGVSGQFTYS</sequence>
<feature type="domain" description="HD Cas3-type" evidence="10">
    <location>
        <begin position="15"/>
        <end position="236"/>
    </location>
</feature>
<dbReference type="PROSITE" id="PS51192">
    <property type="entry name" value="HELICASE_ATP_BIND_1"/>
    <property type="match status" value="1"/>
</dbReference>
<evidence type="ECO:0000256" key="6">
    <source>
        <dbReference type="ARBA" id="ARBA00022806"/>
    </source>
</evidence>
<evidence type="ECO:0000259" key="10">
    <source>
        <dbReference type="PROSITE" id="PS51643"/>
    </source>
</evidence>
<name>A0ABD5ZTR7_9EURY</name>
<dbReference type="InterPro" id="IPR038257">
    <property type="entry name" value="CRISPR-assoc_Cas3_HD_sf"/>
</dbReference>
<evidence type="ECO:0000256" key="4">
    <source>
        <dbReference type="ARBA" id="ARBA00022741"/>
    </source>
</evidence>
<dbReference type="GO" id="GO:0046872">
    <property type="term" value="F:metal ion binding"/>
    <property type="evidence" value="ECO:0007669"/>
    <property type="project" value="UniProtKB-KW"/>
</dbReference>
<dbReference type="InterPro" id="IPR006483">
    <property type="entry name" value="CRISPR-assoc_Cas3_HD"/>
</dbReference>
<dbReference type="NCBIfam" id="TIGR01596">
    <property type="entry name" value="cas3_HD"/>
    <property type="match status" value="1"/>
</dbReference>
<keyword evidence="11" id="KW-0255">Endonuclease</keyword>
<evidence type="ECO:0000256" key="2">
    <source>
        <dbReference type="ARBA" id="ARBA00009046"/>
    </source>
</evidence>
<dbReference type="GO" id="GO:0016787">
    <property type="term" value="F:hydrolase activity"/>
    <property type="evidence" value="ECO:0007669"/>
    <property type="project" value="UniProtKB-KW"/>
</dbReference>
<dbReference type="AlphaFoldDB" id="A0ABD5ZTR7"/>
<evidence type="ECO:0000256" key="1">
    <source>
        <dbReference type="ARBA" id="ARBA00006847"/>
    </source>
</evidence>
<dbReference type="GeneID" id="79268369"/>
<accession>A0ABD5ZTR7</accession>
<evidence type="ECO:0000256" key="7">
    <source>
        <dbReference type="ARBA" id="ARBA00022840"/>
    </source>
</evidence>
<dbReference type="CDD" id="cd09641">
    <property type="entry name" value="Cas3''_I"/>
    <property type="match status" value="1"/>
</dbReference>
<dbReference type="Proteomes" id="UP001596398">
    <property type="component" value="Unassembled WGS sequence"/>
</dbReference>
<dbReference type="InterPro" id="IPR054712">
    <property type="entry name" value="Cas3-like_dom"/>
</dbReference>
<dbReference type="SUPFAM" id="SSF52540">
    <property type="entry name" value="P-loop containing nucleoside triphosphate hydrolases"/>
    <property type="match status" value="1"/>
</dbReference>
<dbReference type="InterPro" id="IPR027417">
    <property type="entry name" value="P-loop_NTPase"/>
</dbReference>
<comment type="similarity">
    <text evidence="2">In the central section; belongs to the CRISPR-associated helicase Cas3 family.</text>
</comment>
<comment type="caution">
    <text evidence="11">The sequence shown here is derived from an EMBL/GenBank/DDBJ whole genome shotgun (WGS) entry which is preliminary data.</text>
</comment>
<dbReference type="Pfam" id="PF22590">
    <property type="entry name" value="Cas3-like_C_2"/>
    <property type="match status" value="1"/>
</dbReference>
<dbReference type="GO" id="GO:0004519">
    <property type="term" value="F:endonuclease activity"/>
    <property type="evidence" value="ECO:0007669"/>
    <property type="project" value="UniProtKB-KW"/>
</dbReference>
<proteinExistence type="inferred from homology"/>
<dbReference type="Gene3D" id="3.40.50.300">
    <property type="entry name" value="P-loop containing nucleotide triphosphate hydrolases"/>
    <property type="match status" value="1"/>
</dbReference>
<gene>
    <name evidence="11" type="ORF">ACFQJ4_15120</name>
</gene>
<keyword evidence="5" id="KW-0378">Hydrolase</keyword>
<organism evidence="11 12">
    <name type="scientific">Halosegnis marinus</name>
    <dbReference type="NCBI Taxonomy" id="3034023"/>
    <lineage>
        <taxon>Archaea</taxon>
        <taxon>Methanobacteriati</taxon>
        <taxon>Methanobacteriota</taxon>
        <taxon>Stenosarchaea group</taxon>
        <taxon>Halobacteria</taxon>
        <taxon>Halobacteriales</taxon>
        <taxon>Natronomonadaceae</taxon>
        <taxon>Halosegnis</taxon>
    </lineage>
</organism>
<dbReference type="Pfam" id="PF18019">
    <property type="entry name" value="Cas3_HD"/>
    <property type="match status" value="1"/>
</dbReference>
<evidence type="ECO:0000313" key="11">
    <source>
        <dbReference type="EMBL" id="MFC7236630.1"/>
    </source>
</evidence>
<dbReference type="GO" id="GO:0051607">
    <property type="term" value="P:defense response to virus"/>
    <property type="evidence" value="ECO:0007669"/>
    <property type="project" value="UniProtKB-KW"/>
</dbReference>
<evidence type="ECO:0000256" key="5">
    <source>
        <dbReference type="ARBA" id="ARBA00022801"/>
    </source>
</evidence>
<dbReference type="GO" id="GO:0140097">
    <property type="term" value="F:catalytic activity, acting on DNA"/>
    <property type="evidence" value="ECO:0007669"/>
    <property type="project" value="UniProtKB-ARBA"/>
</dbReference>
<keyword evidence="6" id="KW-0347">Helicase</keyword>
<dbReference type="GO" id="GO:0004386">
    <property type="term" value="F:helicase activity"/>
    <property type="evidence" value="ECO:0007669"/>
    <property type="project" value="UniProtKB-KW"/>
</dbReference>
<dbReference type="Gene3D" id="1.10.3210.30">
    <property type="match status" value="1"/>
</dbReference>
<keyword evidence="4" id="KW-0547">Nucleotide-binding</keyword>
<evidence type="ECO:0000256" key="3">
    <source>
        <dbReference type="ARBA" id="ARBA00022723"/>
    </source>
</evidence>
<reference evidence="11 12" key="1">
    <citation type="journal article" date="2019" name="Int. J. Syst. Evol. Microbiol.">
        <title>The Global Catalogue of Microorganisms (GCM) 10K type strain sequencing project: providing services to taxonomists for standard genome sequencing and annotation.</title>
        <authorList>
            <consortium name="The Broad Institute Genomics Platform"/>
            <consortium name="The Broad Institute Genome Sequencing Center for Infectious Disease"/>
            <person name="Wu L."/>
            <person name="Ma J."/>
        </authorList>
    </citation>
    <scope>NUCLEOTIDE SEQUENCE [LARGE SCALE GENOMIC DNA]</scope>
    <source>
        <strain evidence="11 12">DT85</strain>
    </source>
</reference>
<dbReference type="RefSeq" id="WP_276236222.1">
    <property type="nucleotide sequence ID" value="NZ_CP119803.1"/>
</dbReference>
<feature type="domain" description="Helicase ATP-binding" evidence="9">
    <location>
        <begin position="306"/>
        <end position="514"/>
    </location>
</feature>
<dbReference type="PROSITE" id="PS51643">
    <property type="entry name" value="HD_CAS3"/>
    <property type="match status" value="1"/>
</dbReference>